<keyword evidence="4" id="KW-1133">Transmembrane helix</keyword>
<keyword evidence="4" id="KW-0812">Transmembrane</keyword>
<dbReference type="PANTHER" id="PTHR47057:SF1">
    <property type="entry name" value="AFADIN_ALPHA-ACTININ-BINDING PROTEIN"/>
    <property type="match status" value="1"/>
</dbReference>
<dbReference type="OrthoDB" id="312015at2759"/>
<organism evidence="5 6">
    <name type="scientific">Zizania palustris</name>
    <name type="common">Northern wild rice</name>
    <dbReference type="NCBI Taxonomy" id="103762"/>
    <lineage>
        <taxon>Eukaryota</taxon>
        <taxon>Viridiplantae</taxon>
        <taxon>Streptophyta</taxon>
        <taxon>Embryophyta</taxon>
        <taxon>Tracheophyta</taxon>
        <taxon>Spermatophyta</taxon>
        <taxon>Magnoliopsida</taxon>
        <taxon>Liliopsida</taxon>
        <taxon>Poales</taxon>
        <taxon>Poaceae</taxon>
        <taxon>BOP clade</taxon>
        <taxon>Oryzoideae</taxon>
        <taxon>Oryzeae</taxon>
        <taxon>Zizaniinae</taxon>
        <taxon>Zizania</taxon>
    </lineage>
</organism>
<reference evidence="5" key="2">
    <citation type="submission" date="2021-02" db="EMBL/GenBank/DDBJ databases">
        <authorList>
            <person name="Kimball J.A."/>
            <person name="Haas M.W."/>
            <person name="Macchietto M."/>
            <person name="Kono T."/>
            <person name="Duquette J."/>
            <person name="Shao M."/>
        </authorList>
    </citation>
    <scope>NUCLEOTIDE SEQUENCE</scope>
    <source>
        <tissue evidence="5">Fresh leaf tissue</tissue>
    </source>
</reference>
<comment type="caution">
    <text evidence="5">The sequence shown here is derived from an EMBL/GenBank/DDBJ whole genome shotgun (WGS) entry which is preliminary data.</text>
</comment>
<keyword evidence="6" id="KW-1185">Reference proteome</keyword>
<dbReference type="PANTHER" id="PTHR47057">
    <property type="entry name" value="AFADIN/ALPHA-ACTININ-BINDING"/>
    <property type="match status" value="1"/>
</dbReference>
<reference evidence="5" key="1">
    <citation type="journal article" date="2021" name="bioRxiv">
        <title>Whole Genome Assembly and Annotation of Northern Wild Rice, Zizania palustris L., Supports a Whole Genome Duplication in the Zizania Genus.</title>
        <authorList>
            <person name="Haas M."/>
            <person name="Kono T."/>
            <person name="Macchietto M."/>
            <person name="Millas R."/>
            <person name="McGilp L."/>
            <person name="Shao M."/>
            <person name="Duquette J."/>
            <person name="Hirsch C.N."/>
            <person name="Kimball J."/>
        </authorList>
    </citation>
    <scope>NUCLEOTIDE SEQUENCE</scope>
    <source>
        <tissue evidence="5">Fresh leaf tissue</tissue>
    </source>
</reference>
<accession>A0A8J5TKQ8</accession>
<dbReference type="Pfam" id="PF11559">
    <property type="entry name" value="ADIP"/>
    <property type="match status" value="1"/>
</dbReference>
<protein>
    <submittedName>
        <fullName evidence="5">Uncharacterized protein</fullName>
    </submittedName>
</protein>
<evidence type="ECO:0000256" key="3">
    <source>
        <dbReference type="SAM" id="MobiDB-lite"/>
    </source>
</evidence>
<dbReference type="AlphaFoldDB" id="A0A8J5TKQ8"/>
<feature type="transmembrane region" description="Helical" evidence="4">
    <location>
        <begin position="65"/>
        <end position="84"/>
    </location>
</feature>
<gene>
    <name evidence="5" type="ORF">GUJ93_ZPchr0014g47600</name>
</gene>
<name>A0A8J5TKQ8_ZIZPA</name>
<evidence type="ECO:0000256" key="2">
    <source>
        <dbReference type="ARBA" id="ARBA00023054"/>
    </source>
</evidence>
<proteinExistence type="inferred from homology"/>
<dbReference type="EMBL" id="JAAALK010000086">
    <property type="protein sequence ID" value="KAG8081966.1"/>
    <property type="molecule type" value="Genomic_DNA"/>
</dbReference>
<dbReference type="Proteomes" id="UP000729402">
    <property type="component" value="Unassembled WGS sequence"/>
</dbReference>
<evidence type="ECO:0000313" key="5">
    <source>
        <dbReference type="EMBL" id="KAG8081966.1"/>
    </source>
</evidence>
<evidence type="ECO:0000256" key="1">
    <source>
        <dbReference type="ARBA" id="ARBA00009291"/>
    </source>
</evidence>
<sequence>MPWLWACYAPPTSTSSSKTVVTSPSLHPSTPTTTTYPTPALAHRQVGYFGCEVFARGFQRTKGMFYCYTCSLVSLLFYLLLLLGSSSQCDKGTLSVKRRLACELVTYFSQAHYYLSGCNPSGSYGKKLMLFLKLKCCMTLGPLRSNCYKNASRPLKAQIDKLQQECDEFQKMIIEYQQVHNQQIHEMKKKDKEYIKLQAPFLGVEYNDVHCRRLGEVHKNISDNSLHGVTYVGCSVSRQAFRLSSTIPNWK</sequence>
<comment type="similarity">
    <text evidence="1">Belongs to the ADIP family.</text>
</comment>
<evidence type="ECO:0000313" key="6">
    <source>
        <dbReference type="Proteomes" id="UP000729402"/>
    </source>
</evidence>
<keyword evidence="4" id="KW-0472">Membrane</keyword>
<feature type="region of interest" description="Disordered" evidence="3">
    <location>
        <begin position="11"/>
        <end position="34"/>
    </location>
</feature>
<evidence type="ECO:0000256" key="4">
    <source>
        <dbReference type="SAM" id="Phobius"/>
    </source>
</evidence>
<dbReference type="InterPro" id="IPR021622">
    <property type="entry name" value="Afadin/alpha-actinin-bd"/>
</dbReference>
<keyword evidence="2" id="KW-0175">Coiled coil</keyword>